<protein>
    <submittedName>
        <fullName evidence="2">Uncharacterized protein</fullName>
    </submittedName>
</protein>
<proteinExistence type="predicted"/>
<dbReference type="GeneID" id="9059028"/>
<evidence type="ECO:0000256" key="1">
    <source>
        <dbReference type="SAM" id="MobiDB-lite"/>
    </source>
</evidence>
<dbReference type="InParanoid" id="C5K612"/>
<gene>
    <name evidence="2" type="ORF">Pmar_PMAR007303</name>
</gene>
<keyword evidence="3" id="KW-1185">Reference proteome</keyword>
<evidence type="ECO:0000313" key="3">
    <source>
        <dbReference type="Proteomes" id="UP000007800"/>
    </source>
</evidence>
<sequence length="392" mass="44065">MVAMQDNQVVFKKQWKWSTQERALHINVKELTTAYNALSTLVSFELDTNKKFSKIILYGDNRTANAALASGKVCTSGKQSTLLQRAIDLIHYLMGRRQFEIHYVASAENPADAGTKCDLYSDLVKYRDSIDGVSLEILSDDDTSDMNTVHVARIIRKRGDVDEDTNEIGDKRPRLEPPLRVPTNPLPPLQRPPYLDISIDGGAQSDSDDSLLPLRPLAAAGDPAGIRVVSSGCFDFAPQLARIAHWGRRAVDERPRRLPPPVQCDSVMQPCDDAGWENLKAKITIMLEGSCTVGKYCHKLSMCAYDASAYPNSTGGIEYAWELLNELKARTVSDGILTREQFDFLFDIHGSLFAIHDWEWVRCYYSDNFSREMGYSNCLHEYHTSANKCRTE</sequence>
<reference evidence="2 3" key="1">
    <citation type="submission" date="2008-07" db="EMBL/GenBank/DDBJ databases">
        <authorList>
            <person name="El-Sayed N."/>
            <person name="Caler E."/>
            <person name="Inman J."/>
            <person name="Amedeo P."/>
            <person name="Hass B."/>
            <person name="Wortman J."/>
        </authorList>
    </citation>
    <scope>NUCLEOTIDE SEQUENCE [LARGE SCALE GENOMIC DNA]</scope>
    <source>
        <strain evidence="3">ATCC 50983 / TXsc</strain>
    </source>
</reference>
<dbReference type="RefSeq" id="XP_002788246.1">
    <property type="nucleotide sequence ID" value="XM_002788200.1"/>
</dbReference>
<dbReference type="Proteomes" id="UP000007800">
    <property type="component" value="Unassembled WGS sequence"/>
</dbReference>
<dbReference type="AlphaFoldDB" id="C5K612"/>
<dbReference type="EMBL" id="GG670840">
    <property type="protein sequence ID" value="EER20042.1"/>
    <property type="molecule type" value="Genomic_DNA"/>
</dbReference>
<feature type="region of interest" description="Disordered" evidence="1">
    <location>
        <begin position="163"/>
        <end position="191"/>
    </location>
</feature>
<organism evidence="3">
    <name type="scientific">Perkinsus marinus (strain ATCC 50983 / TXsc)</name>
    <dbReference type="NCBI Taxonomy" id="423536"/>
    <lineage>
        <taxon>Eukaryota</taxon>
        <taxon>Sar</taxon>
        <taxon>Alveolata</taxon>
        <taxon>Perkinsozoa</taxon>
        <taxon>Perkinsea</taxon>
        <taxon>Perkinsida</taxon>
        <taxon>Perkinsidae</taxon>
        <taxon>Perkinsus</taxon>
    </lineage>
</organism>
<accession>C5K612</accession>
<name>C5K612_PERM5</name>
<feature type="compositionally biased region" description="Basic and acidic residues" evidence="1">
    <location>
        <begin position="168"/>
        <end position="177"/>
    </location>
</feature>
<evidence type="ECO:0000313" key="2">
    <source>
        <dbReference type="EMBL" id="EER20042.1"/>
    </source>
</evidence>